<evidence type="ECO:0000313" key="2">
    <source>
        <dbReference type="Proteomes" id="UP000618460"/>
    </source>
</evidence>
<evidence type="ECO:0000313" key="1">
    <source>
        <dbReference type="EMBL" id="GGM20437.1"/>
    </source>
</evidence>
<protein>
    <recommendedName>
        <fullName evidence="3">YlbE-like protein</fullName>
    </recommendedName>
</protein>
<accession>A0A917TFK3</accession>
<evidence type="ECO:0008006" key="3">
    <source>
        <dbReference type="Google" id="ProtNLM"/>
    </source>
</evidence>
<dbReference type="RefSeq" id="WP_117152980.1">
    <property type="nucleotide sequence ID" value="NZ_BMLG01000001.1"/>
</dbReference>
<gene>
    <name evidence="1" type="ORF">GCM10011351_02860</name>
</gene>
<dbReference type="Proteomes" id="UP000618460">
    <property type="component" value="Unassembled WGS sequence"/>
</dbReference>
<reference evidence="1" key="1">
    <citation type="journal article" date="2014" name="Int. J. Syst. Evol. Microbiol.">
        <title>Complete genome sequence of Corynebacterium casei LMG S-19264T (=DSM 44701T), isolated from a smear-ripened cheese.</title>
        <authorList>
            <consortium name="US DOE Joint Genome Institute (JGI-PGF)"/>
            <person name="Walter F."/>
            <person name="Albersmeier A."/>
            <person name="Kalinowski J."/>
            <person name="Ruckert C."/>
        </authorList>
    </citation>
    <scope>NUCLEOTIDE SEQUENCE</scope>
    <source>
        <strain evidence="1">CGMCC 1.6333</strain>
    </source>
</reference>
<reference evidence="1" key="2">
    <citation type="submission" date="2020-09" db="EMBL/GenBank/DDBJ databases">
        <authorList>
            <person name="Sun Q."/>
            <person name="Zhou Y."/>
        </authorList>
    </citation>
    <scope>NUCLEOTIDE SEQUENCE</scope>
    <source>
        <strain evidence="1">CGMCC 1.6333</strain>
    </source>
</reference>
<dbReference type="AlphaFoldDB" id="A0A917TFK3"/>
<sequence>MDPSVYSYLRTKPMLLFYLRHEPSWYRTLTRDPSKLDLFEKQAKRFHGRTIPQRVEKVSDQMQMMAMLFQMASAMKD</sequence>
<dbReference type="OrthoDB" id="1646085at2"/>
<comment type="caution">
    <text evidence="1">The sequence shown here is derived from an EMBL/GenBank/DDBJ whole genome shotgun (WGS) entry which is preliminary data.</text>
</comment>
<dbReference type="Pfam" id="PF14003">
    <property type="entry name" value="YlbE"/>
    <property type="match status" value="1"/>
</dbReference>
<dbReference type="InterPro" id="IPR025613">
    <property type="entry name" value="YlbE"/>
</dbReference>
<dbReference type="EMBL" id="BMLG01000001">
    <property type="protein sequence ID" value="GGM20437.1"/>
    <property type="molecule type" value="Genomic_DNA"/>
</dbReference>
<keyword evidence="2" id="KW-1185">Reference proteome</keyword>
<proteinExistence type="predicted"/>
<name>A0A917TFK3_9BACI</name>
<organism evidence="1 2">
    <name type="scientific">Paraliobacillus quinghaiensis</name>
    <dbReference type="NCBI Taxonomy" id="470815"/>
    <lineage>
        <taxon>Bacteria</taxon>
        <taxon>Bacillati</taxon>
        <taxon>Bacillota</taxon>
        <taxon>Bacilli</taxon>
        <taxon>Bacillales</taxon>
        <taxon>Bacillaceae</taxon>
        <taxon>Paraliobacillus</taxon>
    </lineage>
</organism>